<organism evidence="1 2">
    <name type="scientific">Desulfoplanes formicivorans</name>
    <dbReference type="NCBI Taxonomy" id="1592317"/>
    <lineage>
        <taxon>Bacteria</taxon>
        <taxon>Pseudomonadati</taxon>
        <taxon>Thermodesulfobacteriota</taxon>
        <taxon>Desulfovibrionia</taxon>
        <taxon>Desulfovibrionales</taxon>
        <taxon>Desulfoplanaceae</taxon>
        <taxon>Desulfoplanes</taxon>
    </lineage>
</organism>
<keyword evidence="2" id="KW-1185">Reference proteome</keyword>
<dbReference type="AlphaFoldDB" id="A0A194AM65"/>
<dbReference type="Proteomes" id="UP000095200">
    <property type="component" value="Unassembled WGS sequence"/>
</dbReference>
<evidence type="ECO:0000313" key="2">
    <source>
        <dbReference type="Proteomes" id="UP000095200"/>
    </source>
</evidence>
<proteinExistence type="predicted"/>
<evidence type="ECO:0000313" key="1">
    <source>
        <dbReference type="EMBL" id="GAU09739.1"/>
    </source>
</evidence>
<dbReference type="STRING" id="1592317.DPF_2471"/>
<comment type="caution">
    <text evidence="1">The sequence shown here is derived from an EMBL/GenBank/DDBJ whole genome shotgun (WGS) entry which is preliminary data.</text>
</comment>
<sequence length="118" mass="12922">MQKIPLPLAEPDMVLEKPVTRENGMILVGQGTVLTESLIARLKNMGIASVVVQGHPLDLDTGGGGTSMGRRGERLEHLFRHVDQDPFMHGIRLFLNDYFTRKGALEGMAPQADDGREG</sequence>
<dbReference type="RefSeq" id="WP_069859985.1">
    <property type="nucleotide sequence ID" value="NZ_BDFE01000020.1"/>
</dbReference>
<dbReference type="OrthoDB" id="9799356at2"/>
<protein>
    <submittedName>
        <fullName evidence="1">Uncharacterized protein</fullName>
    </submittedName>
</protein>
<name>A0A194AM65_9BACT</name>
<dbReference type="EMBL" id="BDFE01000020">
    <property type="protein sequence ID" value="GAU09739.1"/>
    <property type="molecule type" value="Genomic_DNA"/>
</dbReference>
<gene>
    <name evidence="1" type="ORF">DPF_2471</name>
</gene>
<reference evidence="2" key="1">
    <citation type="submission" date="2016-06" db="EMBL/GenBank/DDBJ databases">
        <title>Draft genome sequence of Desulfoplanes formicivorans strain Pf12B.</title>
        <authorList>
            <person name="Watanabe M."/>
            <person name="Kojima H."/>
            <person name="Fukui M."/>
        </authorList>
    </citation>
    <scope>NUCLEOTIDE SEQUENCE [LARGE SCALE GENOMIC DNA]</scope>
    <source>
        <strain evidence="2">Pf12B</strain>
    </source>
</reference>
<accession>A0A194AM65</accession>